<name>A0A091E8M1_FUKDA</name>
<dbReference type="AlphaFoldDB" id="A0A091E8M1"/>
<evidence type="ECO:0000256" key="1">
    <source>
        <dbReference type="SAM" id="MobiDB-lite"/>
    </source>
</evidence>
<proteinExistence type="predicted"/>
<dbReference type="EMBL" id="KN122264">
    <property type="protein sequence ID" value="KFO31521.1"/>
    <property type="molecule type" value="Genomic_DNA"/>
</dbReference>
<evidence type="ECO:0000313" key="2">
    <source>
        <dbReference type="EMBL" id="KFO31521.1"/>
    </source>
</evidence>
<keyword evidence="3" id="KW-1185">Reference proteome</keyword>
<reference evidence="2 3" key="1">
    <citation type="submission" date="2013-11" db="EMBL/GenBank/DDBJ databases">
        <title>The Damaraland mole rat (Fukomys damarensis) genome and evolution of African mole rats.</title>
        <authorList>
            <person name="Gladyshev V.N."/>
            <person name="Fang X."/>
        </authorList>
    </citation>
    <scope>NUCLEOTIDE SEQUENCE [LARGE SCALE GENOMIC DNA]</scope>
    <source>
        <tissue evidence="2">Liver</tissue>
    </source>
</reference>
<sequence length="115" mass="12422">MGVLQFTPNDDLEEKTGSPGEHGRASDARLMRPRGHAVDDRDLWGDQPQPPCRVLLTATSSAVCVGLPEEGCWRCTVGCTDAAIPEHEMPSRVLVIHCPLPFLLASGFVILSFPA</sequence>
<organism evidence="2 3">
    <name type="scientific">Fukomys damarensis</name>
    <name type="common">Damaraland mole rat</name>
    <name type="synonym">Cryptomys damarensis</name>
    <dbReference type="NCBI Taxonomy" id="885580"/>
    <lineage>
        <taxon>Eukaryota</taxon>
        <taxon>Metazoa</taxon>
        <taxon>Chordata</taxon>
        <taxon>Craniata</taxon>
        <taxon>Vertebrata</taxon>
        <taxon>Euteleostomi</taxon>
        <taxon>Mammalia</taxon>
        <taxon>Eutheria</taxon>
        <taxon>Euarchontoglires</taxon>
        <taxon>Glires</taxon>
        <taxon>Rodentia</taxon>
        <taxon>Hystricomorpha</taxon>
        <taxon>Bathyergidae</taxon>
        <taxon>Fukomys</taxon>
    </lineage>
</organism>
<feature type="compositionally biased region" description="Basic and acidic residues" evidence="1">
    <location>
        <begin position="21"/>
        <end position="32"/>
    </location>
</feature>
<dbReference type="Proteomes" id="UP000028990">
    <property type="component" value="Unassembled WGS sequence"/>
</dbReference>
<protein>
    <submittedName>
        <fullName evidence="2">Uncharacterized protein</fullName>
    </submittedName>
</protein>
<gene>
    <name evidence="2" type="ORF">H920_07035</name>
</gene>
<accession>A0A091E8M1</accession>
<evidence type="ECO:0000313" key="3">
    <source>
        <dbReference type="Proteomes" id="UP000028990"/>
    </source>
</evidence>
<feature type="region of interest" description="Disordered" evidence="1">
    <location>
        <begin position="1"/>
        <end position="32"/>
    </location>
</feature>